<proteinExistence type="predicted"/>
<evidence type="ECO:0000256" key="2">
    <source>
        <dbReference type="ARBA" id="ARBA00022475"/>
    </source>
</evidence>
<dbReference type="InterPro" id="IPR025937">
    <property type="entry name" value="PDGLE_dom"/>
</dbReference>
<feature type="domain" description="PDGLE" evidence="7">
    <location>
        <begin position="3"/>
        <end position="92"/>
    </location>
</feature>
<evidence type="ECO:0000256" key="1">
    <source>
        <dbReference type="ARBA" id="ARBA00004236"/>
    </source>
</evidence>
<dbReference type="EMBL" id="DSMU01000051">
    <property type="protein sequence ID" value="HEL65211.1"/>
    <property type="molecule type" value="Genomic_DNA"/>
</dbReference>
<evidence type="ECO:0000256" key="6">
    <source>
        <dbReference type="SAM" id="Phobius"/>
    </source>
</evidence>
<keyword evidence="3 6" id="KW-0812">Transmembrane</keyword>
<evidence type="ECO:0000313" key="8">
    <source>
        <dbReference type="EMBL" id="HEL65211.1"/>
    </source>
</evidence>
<keyword evidence="4 6" id="KW-1133">Transmembrane helix</keyword>
<feature type="transmembrane region" description="Helical" evidence="6">
    <location>
        <begin position="5"/>
        <end position="23"/>
    </location>
</feature>
<sequence length="101" mass="10352">MRKEIWIGLIVALIIAGLLSPFASPNPDGLEKVAETKGFIDKGEGKEVIHSPIPDYVIPGLAGKGVATAVAGIIGTLITFAAACAVSSIVKRSRNAARGKG</sequence>
<organism evidence="8">
    <name type="scientific">Ammonifex degensii</name>
    <dbReference type="NCBI Taxonomy" id="42838"/>
    <lineage>
        <taxon>Bacteria</taxon>
        <taxon>Bacillati</taxon>
        <taxon>Bacillota</taxon>
        <taxon>Clostridia</taxon>
        <taxon>Thermoanaerobacterales</taxon>
        <taxon>Thermoanaerobacteraceae</taxon>
        <taxon>Ammonifex</taxon>
    </lineage>
</organism>
<evidence type="ECO:0000256" key="4">
    <source>
        <dbReference type="ARBA" id="ARBA00022989"/>
    </source>
</evidence>
<evidence type="ECO:0000256" key="3">
    <source>
        <dbReference type="ARBA" id="ARBA00022692"/>
    </source>
</evidence>
<protein>
    <recommendedName>
        <fullName evidence="7">PDGLE domain-containing protein</fullName>
    </recommendedName>
</protein>
<dbReference type="GO" id="GO:0005886">
    <property type="term" value="C:plasma membrane"/>
    <property type="evidence" value="ECO:0007669"/>
    <property type="project" value="UniProtKB-SubCell"/>
</dbReference>
<accession>A0A7C2E2H0</accession>
<keyword evidence="2" id="KW-1003">Cell membrane</keyword>
<dbReference type="AlphaFoldDB" id="A0A7C2E2H0"/>
<feature type="transmembrane region" description="Helical" evidence="6">
    <location>
        <begin position="66"/>
        <end position="90"/>
    </location>
</feature>
<comment type="subcellular location">
    <subcellularLocation>
        <location evidence="1">Cell membrane</location>
    </subcellularLocation>
</comment>
<reference evidence="8" key="1">
    <citation type="journal article" date="2020" name="mSystems">
        <title>Genome- and Community-Level Interaction Insights into Carbon Utilization and Element Cycling Functions of Hydrothermarchaeota in Hydrothermal Sediment.</title>
        <authorList>
            <person name="Zhou Z."/>
            <person name="Liu Y."/>
            <person name="Xu W."/>
            <person name="Pan J."/>
            <person name="Luo Z.H."/>
            <person name="Li M."/>
        </authorList>
    </citation>
    <scope>NUCLEOTIDE SEQUENCE [LARGE SCALE GENOMIC DNA]</scope>
    <source>
        <strain evidence="8">SpSt-300</strain>
    </source>
</reference>
<keyword evidence="5 6" id="KW-0472">Membrane</keyword>
<evidence type="ECO:0000256" key="5">
    <source>
        <dbReference type="ARBA" id="ARBA00023136"/>
    </source>
</evidence>
<dbReference type="Pfam" id="PF13190">
    <property type="entry name" value="PDGLE"/>
    <property type="match status" value="1"/>
</dbReference>
<name>A0A7C2E2H0_9THEO</name>
<comment type="caution">
    <text evidence="8">The sequence shown here is derived from an EMBL/GenBank/DDBJ whole genome shotgun (WGS) entry which is preliminary data.</text>
</comment>
<evidence type="ECO:0000259" key="7">
    <source>
        <dbReference type="Pfam" id="PF13190"/>
    </source>
</evidence>
<gene>
    <name evidence="8" type="ORF">ENQ34_00810</name>
</gene>